<proteinExistence type="predicted"/>
<accession>A0AAD7CCI2</accession>
<evidence type="ECO:0000313" key="1">
    <source>
        <dbReference type="EMBL" id="KAJ7644803.1"/>
    </source>
</evidence>
<keyword evidence="2" id="KW-1185">Reference proteome</keyword>
<protein>
    <submittedName>
        <fullName evidence="1">Uncharacterized protein</fullName>
    </submittedName>
</protein>
<comment type="caution">
    <text evidence="1">The sequence shown here is derived from an EMBL/GenBank/DDBJ whole genome shotgun (WGS) entry which is preliminary data.</text>
</comment>
<organism evidence="1 2">
    <name type="scientific">Roridomyces roridus</name>
    <dbReference type="NCBI Taxonomy" id="1738132"/>
    <lineage>
        <taxon>Eukaryota</taxon>
        <taxon>Fungi</taxon>
        <taxon>Dikarya</taxon>
        <taxon>Basidiomycota</taxon>
        <taxon>Agaricomycotina</taxon>
        <taxon>Agaricomycetes</taxon>
        <taxon>Agaricomycetidae</taxon>
        <taxon>Agaricales</taxon>
        <taxon>Marasmiineae</taxon>
        <taxon>Mycenaceae</taxon>
        <taxon>Roridomyces</taxon>
    </lineage>
</organism>
<dbReference type="EMBL" id="JARKIF010000003">
    <property type="protein sequence ID" value="KAJ7644803.1"/>
    <property type="molecule type" value="Genomic_DNA"/>
</dbReference>
<gene>
    <name evidence="1" type="ORF">FB45DRAFT_1021546</name>
</gene>
<dbReference type="AlphaFoldDB" id="A0AAD7CCI2"/>
<dbReference type="Proteomes" id="UP001221142">
    <property type="component" value="Unassembled WGS sequence"/>
</dbReference>
<reference evidence="1" key="1">
    <citation type="submission" date="2023-03" db="EMBL/GenBank/DDBJ databases">
        <title>Massive genome expansion in bonnet fungi (Mycena s.s.) driven by repeated elements and novel gene families across ecological guilds.</title>
        <authorList>
            <consortium name="Lawrence Berkeley National Laboratory"/>
            <person name="Harder C.B."/>
            <person name="Miyauchi S."/>
            <person name="Viragh M."/>
            <person name="Kuo A."/>
            <person name="Thoen E."/>
            <person name="Andreopoulos B."/>
            <person name="Lu D."/>
            <person name="Skrede I."/>
            <person name="Drula E."/>
            <person name="Henrissat B."/>
            <person name="Morin E."/>
            <person name="Kohler A."/>
            <person name="Barry K."/>
            <person name="LaButti K."/>
            <person name="Morin E."/>
            <person name="Salamov A."/>
            <person name="Lipzen A."/>
            <person name="Mereny Z."/>
            <person name="Hegedus B."/>
            <person name="Baldrian P."/>
            <person name="Stursova M."/>
            <person name="Weitz H."/>
            <person name="Taylor A."/>
            <person name="Grigoriev I.V."/>
            <person name="Nagy L.G."/>
            <person name="Martin F."/>
            <person name="Kauserud H."/>
        </authorList>
    </citation>
    <scope>NUCLEOTIDE SEQUENCE</scope>
    <source>
        <strain evidence="1">9284</strain>
    </source>
</reference>
<name>A0AAD7CCI2_9AGAR</name>
<sequence>MTSSPSPVSWRQVLTRGFPTYRAQSWLVVDSKTGKIHLFSGYKNTTFVPSNSKGPPKAESKSYVDLWQLKLDVPGGYFDNVDLEEEARTAAVGPWQRCFSCGSMGPWKKCGGTCKGRAFFCDSDCLREGWKEHKEKHGCGKA</sequence>
<evidence type="ECO:0000313" key="2">
    <source>
        <dbReference type="Proteomes" id="UP001221142"/>
    </source>
</evidence>